<comment type="caution">
    <text evidence="2">The sequence shown here is derived from an EMBL/GenBank/DDBJ whole genome shotgun (WGS) entry which is preliminary data.</text>
</comment>
<evidence type="ECO:0000256" key="1">
    <source>
        <dbReference type="SAM" id="MobiDB-lite"/>
    </source>
</evidence>
<keyword evidence="3" id="KW-1185">Reference proteome</keyword>
<evidence type="ECO:0000313" key="3">
    <source>
        <dbReference type="Proteomes" id="UP001651158"/>
    </source>
</evidence>
<reference evidence="2 3" key="1">
    <citation type="journal article" date="2022" name="Front. Cell. Infect. Microbiol.">
        <title>The Genomes of Two Strains of Taenia crassiceps the Animal Model for the Study of Human Cysticercosis.</title>
        <authorList>
            <person name="Bobes R.J."/>
            <person name="Estrada K."/>
            <person name="Rios-Valencia D.G."/>
            <person name="Calderon-Gallegos A."/>
            <person name="de la Torre P."/>
            <person name="Carrero J.C."/>
            <person name="Sanchez-Flores A."/>
            <person name="Laclette J.P."/>
        </authorList>
    </citation>
    <scope>NUCLEOTIDE SEQUENCE [LARGE SCALE GENOMIC DNA]</scope>
    <source>
        <strain evidence="2">WFUcys</strain>
    </source>
</reference>
<evidence type="ECO:0000313" key="2">
    <source>
        <dbReference type="EMBL" id="KAL5105951.1"/>
    </source>
</evidence>
<name>A0ABR4Q8K3_9CEST</name>
<protein>
    <recommendedName>
        <fullName evidence="4">PH domain-containing protein</fullName>
    </recommendedName>
</protein>
<organism evidence="2 3">
    <name type="scientific">Taenia crassiceps</name>
    <dbReference type="NCBI Taxonomy" id="6207"/>
    <lineage>
        <taxon>Eukaryota</taxon>
        <taxon>Metazoa</taxon>
        <taxon>Spiralia</taxon>
        <taxon>Lophotrochozoa</taxon>
        <taxon>Platyhelminthes</taxon>
        <taxon>Cestoda</taxon>
        <taxon>Eucestoda</taxon>
        <taxon>Cyclophyllidea</taxon>
        <taxon>Taeniidae</taxon>
        <taxon>Taenia</taxon>
    </lineage>
</organism>
<evidence type="ECO:0008006" key="4">
    <source>
        <dbReference type="Google" id="ProtNLM"/>
    </source>
</evidence>
<dbReference type="EMBL" id="JAKROA010000007">
    <property type="protein sequence ID" value="KAL5105951.1"/>
    <property type="molecule type" value="Genomic_DNA"/>
</dbReference>
<accession>A0ABR4Q8K3</accession>
<sequence length="616" mass="66883">MFTLSVDPLQPGWFSAKFYPRDGHGVTQRQVLDGFLQSGRPSKIRPLHNVSTQVTPTLVTIPEYPSSSSSLSAVNQPSLENMEVIRSCEFVDANRHERVGVCIVRSHSASLEQCRAYTKSQQTATFLVYSRNRWYLCRQKLGCSPKMICEINRMMFNSSTQVQEDEITSLRDVEVQTVGTYEDVMMDYKLAKAKRMQNRACGDDSSSTTVVTIEDVDVEGDMGTCEVTIEVDRRSILSRTSFTASETLDQITTDSAFASKMMRKTKASKNLLWKAPRGGYLGRLNEVMGANADNLSTALKINQASNLAGRTGLLDDVFGAQGRSSSSPKRSIDIRAVSSFLAFGPVLHQVPCKPSVFSESDIDRSFGVPHEAHQGTAVTFFRCSSQAEMASWMDAVNRLLFGNMGANPGIVPQQTVPVQSGPYQSYGPPFGGYPSQPTIAPPPLPPGIANYPGPAQPLPYVQPPMPTSMGAPYSAPQPMQPPPGTPYGVYPATSQPVAGPSYNYYPSPQQSMPSQQNQQQQQQQVLYDKNGKPYTIVYKDGKPKKKKWKKAALGLAAGAATGYVAGKMFGGLGRALGYGLGGWGGGWGRPCYGGGFGRWGSWSSLSSFSSSGGWSS</sequence>
<feature type="region of interest" description="Disordered" evidence="1">
    <location>
        <begin position="469"/>
        <end position="522"/>
    </location>
</feature>
<gene>
    <name evidence="2" type="ORF">TcWFU_009658</name>
</gene>
<dbReference type="Proteomes" id="UP001651158">
    <property type="component" value="Unassembled WGS sequence"/>
</dbReference>
<feature type="compositionally biased region" description="Low complexity" evidence="1">
    <location>
        <begin position="500"/>
        <end position="522"/>
    </location>
</feature>
<proteinExistence type="predicted"/>